<keyword evidence="2" id="KW-1185">Reference proteome</keyword>
<organism evidence="1 2">
    <name type="scientific">Flavobacterium difficile</name>
    <dbReference type="NCBI Taxonomy" id="2709659"/>
    <lineage>
        <taxon>Bacteria</taxon>
        <taxon>Pseudomonadati</taxon>
        <taxon>Bacteroidota</taxon>
        <taxon>Flavobacteriia</taxon>
        <taxon>Flavobacteriales</taxon>
        <taxon>Flavobacteriaceae</taxon>
        <taxon>Flavobacterium</taxon>
    </lineage>
</organism>
<dbReference type="GO" id="GO:0016740">
    <property type="term" value="F:transferase activity"/>
    <property type="evidence" value="ECO:0007669"/>
    <property type="project" value="UniProtKB-KW"/>
</dbReference>
<dbReference type="RefSeq" id="WP_166076594.1">
    <property type="nucleotide sequence ID" value="NZ_JAAJBT010000002.1"/>
</dbReference>
<accession>A0ABX0I2Y4</accession>
<dbReference type="Pfam" id="PF08843">
    <property type="entry name" value="AbiEii"/>
    <property type="match status" value="1"/>
</dbReference>
<protein>
    <submittedName>
        <fullName evidence="1">Nucleotidyl transferase AbiEii/AbiGii toxin family protein</fullName>
    </submittedName>
</protein>
<name>A0ABX0I2Y4_9FLAO</name>
<comment type="caution">
    <text evidence="1">The sequence shown here is derived from an EMBL/GenBank/DDBJ whole genome shotgun (WGS) entry which is preliminary data.</text>
</comment>
<reference evidence="1 2" key="1">
    <citation type="submission" date="2020-02" db="EMBL/GenBank/DDBJ databases">
        <authorList>
            <person name="Chen W.-M."/>
        </authorList>
    </citation>
    <scope>NUCLEOTIDE SEQUENCE [LARGE SCALE GENOMIC DNA]</scope>
    <source>
        <strain evidence="1 2">KDG-16</strain>
    </source>
</reference>
<proteinExistence type="predicted"/>
<evidence type="ECO:0000313" key="1">
    <source>
        <dbReference type="EMBL" id="NHM01537.1"/>
    </source>
</evidence>
<dbReference type="EMBL" id="JAAJBT010000002">
    <property type="protein sequence ID" value="NHM01537.1"/>
    <property type="molecule type" value="Genomic_DNA"/>
</dbReference>
<keyword evidence="1" id="KW-0808">Transferase</keyword>
<dbReference type="InterPro" id="IPR014942">
    <property type="entry name" value="AbiEii"/>
</dbReference>
<sequence>MTKINFLSIPNPDKKVIYQQLSDESKIPPFAVEKDWWVVQILATIFEMPIGKHLVFKGGTSLSKSWNLISRFSEDVDLAIDPKFLGFEGELKKKDITALRKAANQYISNTFYPELIQKMIEKGFTNLNWDIINTQESDQDPKIILMYYPNVIESVGYIQPKVQIEIGCRSLREPQKIAEFNALVDEYYPNTNFAMPSIKVPTVVPERTFLEKIFLLHEEFSKPTQAIRIERLSRHLYDIYQLSKTEIKQKALNDNELYETIVNHRHNFTRISKVDYNKHQPQTINPIPPTEVIKEWEADYNTMLTEMIYDEAPTFQKLIDEIAQLKTEINNLNWKMKTEFPLPKS</sequence>
<dbReference type="Gene3D" id="3.10.450.620">
    <property type="entry name" value="JHP933, nucleotidyltransferase-like core domain"/>
    <property type="match status" value="1"/>
</dbReference>
<dbReference type="Proteomes" id="UP000800984">
    <property type="component" value="Unassembled WGS sequence"/>
</dbReference>
<gene>
    <name evidence="1" type="ORF">G4D72_05360</name>
</gene>
<evidence type="ECO:0000313" key="2">
    <source>
        <dbReference type="Proteomes" id="UP000800984"/>
    </source>
</evidence>